<reference evidence="3" key="1">
    <citation type="submission" date="2011-05" db="EMBL/GenBank/DDBJ databases">
        <authorList>
            <person name="Richards S.R."/>
            <person name="Qu J."/>
            <person name="Jiang H."/>
            <person name="Jhangiani S.N."/>
            <person name="Agravi P."/>
            <person name="Goodspeed R."/>
            <person name="Gross S."/>
            <person name="Mandapat C."/>
            <person name="Jackson L."/>
            <person name="Mathew T."/>
            <person name="Pu L."/>
            <person name="Thornton R."/>
            <person name="Saada N."/>
            <person name="Wilczek-Boney K.B."/>
            <person name="Lee S."/>
            <person name="Kovar C."/>
            <person name="Wu Y."/>
            <person name="Scherer S.E."/>
            <person name="Worley K.C."/>
            <person name="Muzny D.M."/>
            <person name="Gibbs R."/>
        </authorList>
    </citation>
    <scope>NUCLEOTIDE SEQUENCE</scope>
    <source>
        <strain evidence="3">Brora</strain>
    </source>
</reference>
<dbReference type="OMA" id="NVWCIFT"/>
<dbReference type="InterPro" id="IPR029044">
    <property type="entry name" value="Nucleotide-diphossugar_trans"/>
</dbReference>
<sequence length="349" mass="40778">MMLIVCRYFKRYLSYKTLFILLASCVIIYLLVSHYSLIVNIHFTSDDGKMQQVTNMHQQLIMQNQTVHLVVLFSKANKALEKKFAAFVQSLFAHASVPVMLHLVGDDVSHEIAKKHVREQSNYKMKFYNLLKLAEPLRAQLQHLQKYFSYKDGSYYSDPLFFISTVLHRLFPAHDKILMIDIDTKFLDDINKLYQHFDKFTENALIGVAYEQQPVYRHVFQLHRQEHANTTVGDPPPGFPGFNSGVLLLNLERMRKSVIYNRVLEAPILEELLLRYSFKGHLGDQDFFTLVAVEFPELFYVLPCGWNRQLCDWWRRHGYSDVFDGFHECRGAVWLLHGNCNTEMVVEGG</sequence>
<dbReference type="SUPFAM" id="SSF53448">
    <property type="entry name" value="Nucleotide-diphospho-sugar transferases"/>
    <property type="match status" value="1"/>
</dbReference>
<keyword evidence="1" id="KW-0812">Transmembrane</keyword>
<feature type="transmembrane region" description="Helical" evidence="1">
    <location>
        <begin position="12"/>
        <end position="32"/>
    </location>
</feature>
<dbReference type="Pfam" id="PF01501">
    <property type="entry name" value="Glyco_transf_8"/>
    <property type="match status" value="1"/>
</dbReference>
<dbReference type="InterPro" id="IPR002495">
    <property type="entry name" value="Glyco_trans_8"/>
</dbReference>
<dbReference type="EMBL" id="JH431388">
    <property type="status" value="NOT_ANNOTATED_CDS"/>
    <property type="molecule type" value="Genomic_DNA"/>
</dbReference>
<dbReference type="STRING" id="126957.T1IRV4"/>
<proteinExistence type="predicted"/>
<organism evidence="2 3">
    <name type="scientific">Strigamia maritima</name>
    <name type="common">European centipede</name>
    <name type="synonym">Geophilus maritimus</name>
    <dbReference type="NCBI Taxonomy" id="126957"/>
    <lineage>
        <taxon>Eukaryota</taxon>
        <taxon>Metazoa</taxon>
        <taxon>Ecdysozoa</taxon>
        <taxon>Arthropoda</taxon>
        <taxon>Myriapoda</taxon>
        <taxon>Chilopoda</taxon>
        <taxon>Pleurostigmophora</taxon>
        <taxon>Geophilomorpha</taxon>
        <taxon>Linotaeniidae</taxon>
        <taxon>Strigamia</taxon>
    </lineage>
</organism>
<dbReference type="GO" id="GO:0016266">
    <property type="term" value="P:protein O-linked glycosylation via N-acetyl-galactosamine"/>
    <property type="evidence" value="ECO:0007669"/>
    <property type="project" value="TreeGrafter"/>
</dbReference>
<dbReference type="eggNOG" id="KOG3765">
    <property type="taxonomic scope" value="Eukaryota"/>
</dbReference>
<protein>
    <recommendedName>
        <fullName evidence="4">Xyloside xylosyltransferase 1</fullName>
    </recommendedName>
</protein>
<dbReference type="HOGENOM" id="CLU_048175_2_0_1"/>
<dbReference type="PhylomeDB" id="T1IRV4"/>
<keyword evidence="3" id="KW-1185">Reference proteome</keyword>
<dbReference type="PANTHER" id="PTHR46612:SF1">
    <property type="entry name" value="XYLOSIDE XYLOSYLTRANSFERASE 1"/>
    <property type="match status" value="1"/>
</dbReference>
<dbReference type="Proteomes" id="UP000014500">
    <property type="component" value="Unassembled WGS sequence"/>
</dbReference>
<evidence type="ECO:0000313" key="2">
    <source>
        <dbReference type="EnsemblMetazoa" id="SMAR003804-PA"/>
    </source>
</evidence>
<keyword evidence="1" id="KW-0472">Membrane</keyword>
<dbReference type="AlphaFoldDB" id="T1IRV4"/>
<evidence type="ECO:0008006" key="4">
    <source>
        <dbReference type="Google" id="ProtNLM"/>
    </source>
</evidence>
<dbReference type="PANTHER" id="PTHR46612">
    <property type="entry name" value="XYLOSIDE XYLOSYLTRANSFERASE 1"/>
    <property type="match status" value="1"/>
</dbReference>
<name>T1IRV4_STRMM</name>
<dbReference type="Gene3D" id="3.90.550.10">
    <property type="entry name" value="Spore Coat Polysaccharide Biosynthesis Protein SpsA, Chain A"/>
    <property type="match status" value="1"/>
</dbReference>
<evidence type="ECO:0000313" key="3">
    <source>
        <dbReference type="Proteomes" id="UP000014500"/>
    </source>
</evidence>
<keyword evidence="1" id="KW-1133">Transmembrane helix</keyword>
<reference evidence="2" key="2">
    <citation type="submission" date="2015-02" db="UniProtKB">
        <authorList>
            <consortium name="EnsemblMetazoa"/>
        </authorList>
    </citation>
    <scope>IDENTIFICATION</scope>
</reference>
<dbReference type="GO" id="GO:0005789">
    <property type="term" value="C:endoplasmic reticulum membrane"/>
    <property type="evidence" value="ECO:0007669"/>
    <property type="project" value="TreeGrafter"/>
</dbReference>
<evidence type="ECO:0000256" key="1">
    <source>
        <dbReference type="SAM" id="Phobius"/>
    </source>
</evidence>
<dbReference type="EnsemblMetazoa" id="SMAR003804-RA">
    <property type="protein sequence ID" value="SMAR003804-PA"/>
    <property type="gene ID" value="SMAR003804"/>
</dbReference>
<dbReference type="InterPro" id="IPR042465">
    <property type="entry name" value="XXLT1"/>
</dbReference>
<accession>T1IRV4</accession>
<dbReference type="GO" id="GO:0140560">
    <property type="term" value="F:xylosyl alpha-1,3-xylosyltransferase activity"/>
    <property type="evidence" value="ECO:0007669"/>
    <property type="project" value="TreeGrafter"/>
</dbReference>